<keyword evidence="4" id="KW-1185">Reference proteome</keyword>
<evidence type="ECO:0000256" key="2">
    <source>
        <dbReference type="SAM" id="Phobius"/>
    </source>
</evidence>
<keyword evidence="2" id="KW-1133">Transmembrane helix</keyword>
<accession>A0AAN6VU40</accession>
<reference evidence="3" key="1">
    <citation type="journal article" date="2023" name="Mol. Phylogenet. Evol.">
        <title>Genome-scale phylogeny and comparative genomics of the fungal order Sordariales.</title>
        <authorList>
            <person name="Hensen N."/>
            <person name="Bonometti L."/>
            <person name="Westerberg I."/>
            <person name="Brannstrom I.O."/>
            <person name="Guillou S."/>
            <person name="Cros-Aarteil S."/>
            <person name="Calhoun S."/>
            <person name="Haridas S."/>
            <person name="Kuo A."/>
            <person name="Mondo S."/>
            <person name="Pangilinan J."/>
            <person name="Riley R."/>
            <person name="LaButti K."/>
            <person name="Andreopoulos B."/>
            <person name="Lipzen A."/>
            <person name="Chen C."/>
            <person name="Yan M."/>
            <person name="Daum C."/>
            <person name="Ng V."/>
            <person name="Clum A."/>
            <person name="Steindorff A."/>
            <person name="Ohm R.A."/>
            <person name="Martin F."/>
            <person name="Silar P."/>
            <person name="Natvig D.O."/>
            <person name="Lalanne C."/>
            <person name="Gautier V."/>
            <person name="Ament-Velasquez S.L."/>
            <person name="Kruys A."/>
            <person name="Hutchinson M.I."/>
            <person name="Powell A.J."/>
            <person name="Barry K."/>
            <person name="Miller A.N."/>
            <person name="Grigoriev I.V."/>
            <person name="Debuchy R."/>
            <person name="Gladieux P."/>
            <person name="Hiltunen Thoren M."/>
            <person name="Johannesson H."/>
        </authorList>
    </citation>
    <scope>NUCLEOTIDE SEQUENCE</scope>
    <source>
        <strain evidence="3">CBS 538.74</strain>
    </source>
</reference>
<organism evidence="3 4">
    <name type="scientific">Chaetomidium leptoderma</name>
    <dbReference type="NCBI Taxonomy" id="669021"/>
    <lineage>
        <taxon>Eukaryota</taxon>
        <taxon>Fungi</taxon>
        <taxon>Dikarya</taxon>
        <taxon>Ascomycota</taxon>
        <taxon>Pezizomycotina</taxon>
        <taxon>Sordariomycetes</taxon>
        <taxon>Sordariomycetidae</taxon>
        <taxon>Sordariales</taxon>
        <taxon>Chaetomiaceae</taxon>
        <taxon>Chaetomidium</taxon>
    </lineage>
</organism>
<feature type="compositionally biased region" description="Low complexity" evidence="1">
    <location>
        <begin position="165"/>
        <end position="181"/>
    </location>
</feature>
<feature type="compositionally biased region" description="Gly residues" evidence="1">
    <location>
        <begin position="133"/>
        <end position="156"/>
    </location>
</feature>
<keyword evidence="2" id="KW-0812">Transmembrane</keyword>
<feature type="transmembrane region" description="Helical" evidence="2">
    <location>
        <begin position="57"/>
        <end position="75"/>
    </location>
</feature>
<feature type="transmembrane region" description="Helical" evidence="2">
    <location>
        <begin position="195"/>
        <end position="213"/>
    </location>
</feature>
<gene>
    <name evidence="3" type="ORF">C8A00DRAFT_29614</name>
</gene>
<evidence type="ECO:0000313" key="3">
    <source>
        <dbReference type="EMBL" id="KAK4157465.1"/>
    </source>
</evidence>
<dbReference type="Proteomes" id="UP001302745">
    <property type="component" value="Unassembled WGS sequence"/>
</dbReference>
<proteinExistence type="predicted"/>
<reference evidence="3" key="2">
    <citation type="submission" date="2023-05" db="EMBL/GenBank/DDBJ databases">
        <authorList>
            <consortium name="Lawrence Berkeley National Laboratory"/>
            <person name="Steindorff A."/>
            <person name="Hensen N."/>
            <person name="Bonometti L."/>
            <person name="Westerberg I."/>
            <person name="Brannstrom I.O."/>
            <person name="Guillou S."/>
            <person name="Cros-Aarteil S."/>
            <person name="Calhoun S."/>
            <person name="Haridas S."/>
            <person name="Kuo A."/>
            <person name="Mondo S."/>
            <person name="Pangilinan J."/>
            <person name="Riley R."/>
            <person name="Labutti K."/>
            <person name="Andreopoulos B."/>
            <person name="Lipzen A."/>
            <person name="Chen C."/>
            <person name="Yanf M."/>
            <person name="Daum C."/>
            <person name="Ng V."/>
            <person name="Clum A."/>
            <person name="Ohm R."/>
            <person name="Martin F."/>
            <person name="Silar P."/>
            <person name="Natvig D."/>
            <person name="Lalanne C."/>
            <person name="Gautier V."/>
            <person name="Ament-Velasquez S.L."/>
            <person name="Kruys A."/>
            <person name="Hutchinson M.I."/>
            <person name="Powell A.J."/>
            <person name="Barry K."/>
            <person name="Miller A.N."/>
            <person name="Grigoriev I.V."/>
            <person name="Debuchy R."/>
            <person name="Gladieux P."/>
            <person name="Thoren M.H."/>
            <person name="Johannesson H."/>
        </authorList>
    </citation>
    <scope>NUCLEOTIDE SEQUENCE</scope>
    <source>
        <strain evidence="3">CBS 538.74</strain>
    </source>
</reference>
<dbReference type="AlphaFoldDB" id="A0AAN6VU40"/>
<name>A0AAN6VU40_9PEZI</name>
<keyword evidence="2" id="KW-0472">Membrane</keyword>
<feature type="transmembrane region" description="Helical" evidence="2">
    <location>
        <begin position="233"/>
        <end position="254"/>
    </location>
</feature>
<feature type="transmembrane region" description="Helical" evidence="2">
    <location>
        <begin position="87"/>
        <end position="107"/>
    </location>
</feature>
<evidence type="ECO:0000313" key="4">
    <source>
        <dbReference type="Proteomes" id="UP001302745"/>
    </source>
</evidence>
<feature type="region of interest" description="Disordered" evidence="1">
    <location>
        <begin position="123"/>
        <end position="189"/>
    </location>
</feature>
<feature type="region of interest" description="Disordered" evidence="1">
    <location>
        <begin position="1"/>
        <end position="31"/>
    </location>
</feature>
<sequence>MARRASAARLRKTFHYPSSDDDDDASPSSVLDEQEQESLITLLTAQNRARNTTTLRLLSALPLLSTLPFLLRLFFSPTTTTPPPATRPLLLLPILALSSLFATGWMLHRLDVAETGFPRLDHLLKPSSPSSGLGPGSGSGSAAGSREGGGGYGLGYGRQQQTTRSSSSNNSGGILGNSSSSQMGKTTEKSPLETHLPWLNVGLAVLALLTGLLERVKTGPVGTGTTGVSPLLLGALPGVVYAVVIGAKVVMAGVDPERELSGLKYGYKGA</sequence>
<dbReference type="EMBL" id="MU856850">
    <property type="protein sequence ID" value="KAK4157465.1"/>
    <property type="molecule type" value="Genomic_DNA"/>
</dbReference>
<comment type="caution">
    <text evidence="3">The sequence shown here is derived from an EMBL/GenBank/DDBJ whole genome shotgun (WGS) entry which is preliminary data.</text>
</comment>
<protein>
    <submittedName>
        <fullName evidence="3">Uncharacterized protein</fullName>
    </submittedName>
</protein>
<evidence type="ECO:0000256" key="1">
    <source>
        <dbReference type="SAM" id="MobiDB-lite"/>
    </source>
</evidence>